<proteinExistence type="predicted"/>
<evidence type="ECO:0000256" key="1">
    <source>
        <dbReference type="SAM" id="Phobius"/>
    </source>
</evidence>
<protein>
    <submittedName>
        <fullName evidence="2">Putative succinate dehydrogenase cytochrome b560 subunit</fullName>
    </submittedName>
</protein>
<evidence type="ECO:0000313" key="2">
    <source>
        <dbReference type="EMBL" id="NOV42906.1"/>
    </source>
</evidence>
<dbReference type="EMBL" id="GHWJ01010169">
    <property type="protein sequence ID" value="NOV42906.1"/>
    <property type="molecule type" value="Transcribed_RNA"/>
</dbReference>
<organism evidence="2">
    <name type="scientific">Rhipicephalus microplus</name>
    <name type="common">Cattle tick</name>
    <name type="synonym">Boophilus microplus</name>
    <dbReference type="NCBI Taxonomy" id="6941"/>
    <lineage>
        <taxon>Eukaryota</taxon>
        <taxon>Metazoa</taxon>
        <taxon>Ecdysozoa</taxon>
        <taxon>Arthropoda</taxon>
        <taxon>Chelicerata</taxon>
        <taxon>Arachnida</taxon>
        <taxon>Acari</taxon>
        <taxon>Parasitiformes</taxon>
        <taxon>Ixodida</taxon>
        <taxon>Ixodoidea</taxon>
        <taxon>Ixodidae</taxon>
        <taxon>Rhipicephalinae</taxon>
        <taxon>Rhipicephalus</taxon>
        <taxon>Boophilus</taxon>
    </lineage>
</organism>
<reference evidence="2" key="1">
    <citation type="submission" date="2019-09" db="EMBL/GenBank/DDBJ databases">
        <title>Organ-specific transcriptomic study of the physiology of the cattle tick, Rhipicephalus microplus.</title>
        <authorList>
            <person name="Tirloni L."/>
            <person name="Braz G."/>
            <person name="Gandara A.C.P."/>
            <person name="Sabadin G.A."/>
            <person name="da Silva R.M."/>
            <person name="Guizzo M.G."/>
            <person name="Machado J.A."/>
            <person name="Costa E.P."/>
            <person name="Gomes H.F."/>
            <person name="Moraes J."/>
            <person name="Mota M.B.S."/>
            <person name="Mesquita R.D."/>
            <person name="Alvarenga P.H."/>
            <person name="Alves F."/>
            <person name="Seixas A."/>
            <person name="da Fonseca R.N."/>
            <person name="Fogaca A."/>
            <person name="Logullo C."/>
            <person name="Tanaka A."/>
            <person name="Daffre S."/>
            <person name="Termignoni C."/>
            <person name="Vaz I.S.Jr."/>
            <person name="Oliveira P.L."/>
            <person name="Ribeiro J.M."/>
        </authorList>
    </citation>
    <scope>NUCLEOTIDE SEQUENCE</scope>
    <source>
        <strain evidence="2">Porto Alegre</strain>
    </source>
</reference>
<keyword evidence="1" id="KW-1133">Transmembrane helix</keyword>
<keyword evidence="1" id="KW-0812">Transmembrane</keyword>
<dbReference type="AlphaFoldDB" id="A0A6M2D9Z6"/>
<keyword evidence="1" id="KW-0472">Membrane</keyword>
<name>A0A6M2D9Z6_RHIMP</name>
<sequence length="97" mass="11626">MFCFFFFFFCTNNIWFIVLCTLHKTHTMDILFCTFFVKHETTQTYLFFLFLSFLALSNTVRNNVNIACVGHTESLMYTVMSCGRHFLVFTNLYVYFL</sequence>
<accession>A0A6M2D9Z6</accession>
<feature type="transmembrane region" description="Helical" evidence="1">
    <location>
        <begin position="44"/>
        <end position="63"/>
    </location>
</feature>